<sequence>MLNPSHVRVFEVDLRPEKFIFSTILLVINLPQMTGLLLIKRLR</sequence>
<keyword evidence="1" id="KW-0472">Membrane</keyword>
<accession>A0A975TAT0</accession>
<keyword evidence="3" id="KW-1185">Reference proteome</keyword>
<evidence type="ECO:0000313" key="2">
    <source>
        <dbReference type="EMBL" id="QXE25264.1"/>
    </source>
</evidence>
<feature type="transmembrane region" description="Helical" evidence="1">
    <location>
        <begin position="20"/>
        <end position="39"/>
    </location>
</feature>
<dbReference type="Proteomes" id="UP000683511">
    <property type="component" value="Chromosome"/>
</dbReference>
<reference evidence="2" key="1">
    <citation type="submission" date="2017-04" db="EMBL/GenBank/DDBJ databases">
        <title>Genome deletions in a multicellular cyanobacterial endosymbiont for morphological adaptation in marine diatoms.</title>
        <authorList>
            <person name="Wang Y."/>
            <person name="Gao H."/>
            <person name="Li R."/>
            <person name="Xu X."/>
        </authorList>
    </citation>
    <scope>NUCLEOTIDE SEQUENCE</scope>
    <source>
        <strain evidence="2">FACHB 800</strain>
    </source>
</reference>
<dbReference type="KEGG" id="rsin:B6N60_03978"/>
<dbReference type="EMBL" id="CP021056">
    <property type="protein sequence ID" value="QXE25264.1"/>
    <property type="molecule type" value="Genomic_DNA"/>
</dbReference>
<organism evidence="2 3">
    <name type="scientific">Richelia sinica FACHB-800</name>
    <dbReference type="NCBI Taxonomy" id="1357546"/>
    <lineage>
        <taxon>Bacteria</taxon>
        <taxon>Bacillati</taxon>
        <taxon>Cyanobacteriota</taxon>
        <taxon>Cyanophyceae</taxon>
        <taxon>Nostocales</taxon>
        <taxon>Nostocaceae</taxon>
        <taxon>Richelia</taxon>
    </lineage>
</organism>
<proteinExistence type="predicted"/>
<name>A0A975TAT0_9NOST</name>
<evidence type="ECO:0000313" key="3">
    <source>
        <dbReference type="Proteomes" id="UP000683511"/>
    </source>
</evidence>
<gene>
    <name evidence="2" type="ORF">B6N60_03978</name>
</gene>
<dbReference type="AlphaFoldDB" id="A0A975TAT0"/>
<keyword evidence="1" id="KW-1133">Transmembrane helix</keyword>
<protein>
    <submittedName>
        <fullName evidence="2">Uncharacterized protein</fullName>
    </submittedName>
</protein>
<evidence type="ECO:0000256" key="1">
    <source>
        <dbReference type="SAM" id="Phobius"/>
    </source>
</evidence>
<keyword evidence="1" id="KW-0812">Transmembrane</keyword>